<dbReference type="OrthoDB" id="1086565at2759"/>
<sequence length="311" mass="36197">MEVVSAYENLMKFCKPVKLYKILHARSLKHGILHHLLSSHDIFDYKFWYPAKNHPQVDVFLKPDAFEFWEKENDNAKMYKKIPFGFCSKRRKIRQRRARKNMKQPNEDSMELDLGDSPHAAENKLSNVKDGNMRRPNVDSLELDLNELPHVTENELSNVNNGKISPEKTSEIQTTNEPGIGKSSIPKKVLLATRRRKLAAERSEDKRVTRLQSRPFYHSQNAQPMSLKEVLSDADSEGEPDDDDANLKERLWLNQLVNVSDEDKQFMHLWNKFVRKQRVIADGHVPWACEEFTKLYGKDLNGSQSFFCIIT</sequence>
<reference evidence="9" key="1">
    <citation type="submission" date="2019-07" db="EMBL/GenBank/DDBJ databases">
        <authorList>
            <person name="Dittberner H."/>
        </authorList>
    </citation>
    <scope>NUCLEOTIDE SEQUENCE [LARGE SCALE GENOMIC DNA]</scope>
</reference>
<feature type="compositionally biased region" description="Acidic residues" evidence="7">
    <location>
        <begin position="232"/>
        <end position="244"/>
    </location>
</feature>
<dbReference type="PANTHER" id="PTHR22597">
    <property type="entry name" value="POLYCOMB GROUP PROTEIN"/>
    <property type="match status" value="1"/>
</dbReference>
<feature type="region of interest" description="Disordered" evidence="7">
    <location>
        <begin position="95"/>
        <end position="120"/>
    </location>
</feature>
<dbReference type="GO" id="GO:0005634">
    <property type="term" value="C:nucleus"/>
    <property type="evidence" value="ECO:0007669"/>
    <property type="project" value="UniProtKB-ARBA"/>
</dbReference>
<dbReference type="EMBL" id="CABITT030000004">
    <property type="protein sequence ID" value="VVB02225.1"/>
    <property type="molecule type" value="Genomic_DNA"/>
</dbReference>
<evidence type="ECO:0000313" key="10">
    <source>
        <dbReference type="Proteomes" id="UP000489600"/>
    </source>
</evidence>
<feature type="domain" description="Polycomb protein VEFS-Box" evidence="8">
    <location>
        <begin position="207"/>
        <end position="302"/>
    </location>
</feature>
<accession>A0A565BLL9</accession>
<evidence type="ECO:0000256" key="3">
    <source>
        <dbReference type="ARBA" id="ARBA00022771"/>
    </source>
</evidence>
<evidence type="ECO:0000256" key="2">
    <source>
        <dbReference type="ARBA" id="ARBA00022723"/>
    </source>
</evidence>
<evidence type="ECO:0000313" key="9">
    <source>
        <dbReference type="EMBL" id="VVB02225.1"/>
    </source>
</evidence>
<dbReference type="InterPro" id="IPR019135">
    <property type="entry name" value="Polycomb_protein_VEFS-Box"/>
</dbReference>
<keyword evidence="6" id="KW-0804">Transcription</keyword>
<keyword evidence="10" id="KW-1185">Reference proteome</keyword>
<evidence type="ECO:0000256" key="1">
    <source>
        <dbReference type="ARBA" id="ARBA00007416"/>
    </source>
</evidence>
<organism evidence="9 10">
    <name type="scientific">Arabis nemorensis</name>
    <dbReference type="NCBI Taxonomy" id="586526"/>
    <lineage>
        <taxon>Eukaryota</taxon>
        <taxon>Viridiplantae</taxon>
        <taxon>Streptophyta</taxon>
        <taxon>Embryophyta</taxon>
        <taxon>Tracheophyta</taxon>
        <taxon>Spermatophyta</taxon>
        <taxon>Magnoliopsida</taxon>
        <taxon>eudicotyledons</taxon>
        <taxon>Gunneridae</taxon>
        <taxon>Pentapetalae</taxon>
        <taxon>rosids</taxon>
        <taxon>malvids</taxon>
        <taxon>Brassicales</taxon>
        <taxon>Brassicaceae</taxon>
        <taxon>Arabideae</taxon>
        <taxon>Arabis</taxon>
    </lineage>
</organism>
<evidence type="ECO:0000259" key="8">
    <source>
        <dbReference type="Pfam" id="PF09733"/>
    </source>
</evidence>
<keyword evidence="2" id="KW-0479">Metal-binding</keyword>
<protein>
    <recommendedName>
        <fullName evidence="8">Polycomb protein VEFS-Box domain-containing protein</fullName>
    </recommendedName>
</protein>
<dbReference type="Pfam" id="PF09733">
    <property type="entry name" value="VEFS-Box"/>
    <property type="match status" value="1"/>
</dbReference>
<dbReference type="CDD" id="cd21553">
    <property type="entry name" value="VEFS-box_EMF2-like"/>
    <property type="match status" value="1"/>
</dbReference>
<feature type="region of interest" description="Disordered" evidence="7">
    <location>
        <begin position="197"/>
        <end position="245"/>
    </location>
</feature>
<dbReference type="PANTHER" id="PTHR22597:SF24">
    <property type="entry name" value="POLYCOMB GROUP PROTEIN FERTILIZATION-INDEPENDENT SEED 2"/>
    <property type="match status" value="1"/>
</dbReference>
<dbReference type="AlphaFoldDB" id="A0A565BLL9"/>
<dbReference type="GO" id="GO:0031490">
    <property type="term" value="F:chromatin DNA binding"/>
    <property type="evidence" value="ECO:0007669"/>
    <property type="project" value="TreeGrafter"/>
</dbReference>
<gene>
    <name evidence="9" type="ORF">ANE_LOCUS12669</name>
</gene>
<comment type="caution">
    <text evidence="9">The sequence shown here is derived from an EMBL/GenBank/DDBJ whole genome shotgun (WGS) entry which is preliminary data.</text>
</comment>
<evidence type="ECO:0000256" key="7">
    <source>
        <dbReference type="SAM" id="MobiDB-lite"/>
    </source>
</evidence>
<comment type="similarity">
    <text evidence="1">Belongs to the VEFS (VRN2-EMF2-FIS2-SU(Z)12) family.</text>
</comment>
<evidence type="ECO:0000256" key="4">
    <source>
        <dbReference type="ARBA" id="ARBA00022833"/>
    </source>
</evidence>
<keyword evidence="5" id="KW-0805">Transcription regulation</keyword>
<proteinExistence type="inferred from homology"/>
<dbReference type="GO" id="GO:0008270">
    <property type="term" value="F:zinc ion binding"/>
    <property type="evidence" value="ECO:0007669"/>
    <property type="project" value="UniProtKB-KW"/>
</dbReference>
<keyword evidence="4" id="KW-0862">Zinc</keyword>
<feature type="region of interest" description="Disordered" evidence="7">
    <location>
        <begin position="157"/>
        <end position="183"/>
    </location>
</feature>
<evidence type="ECO:0000256" key="6">
    <source>
        <dbReference type="ARBA" id="ARBA00023163"/>
    </source>
</evidence>
<evidence type="ECO:0000256" key="5">
    <source>
        <dbReference type="ARBA" id="ARBA00023015"/>
    </source>
</evidence>
<dbReference type="Proteomes" id="UP000489600">
    <property type="component" value="Unassembled WGS sequence"/>
</dbReference>
<keyword evidence="3" id="KW-0863">Zinc-finger</keyword>
<feature type="compositionally biased region" description="Basic and acidic residues" evidence="7">
    <location>
        <begin position="198"/>
        <end position="208"/>
    </location>
</feature>
<name>A0A565BLL9_9BRAS</name>